<reference evidence="9" key="1">
    <citation type="submission" date="2016-10" db="EMBL/GenBank/DDBJ databases">
        <authorList>
            <person name="Varghese N."/>
            <person name="Submissions S."/>
        </authorList>
    </citation>
    <scope>NUCLEOTIDE SEQUENCE [LARGE SCALE GENOMIC DNA]</scope>
    <source>
        <strain evidence="9">N6PO6</strain>
    </source>
</reference>
<dbReference type="Proteomes" id="UP000242222">
    <property type="component" value="Unassembled WGS sequence"/>
</dbReference>
<dbReference type="Pfam" id="PF12167">
    <property type="entry name" value="Arm-DNA-bind_2"/>
    <property type="match status" value="1"/>
</dbReference>
<evidence type="ECO:0000256" key="4">
    <source>
        <dbReference type="ARBA" id="ARBA00023172"/>
    </source>
</evidence>
<evidence type="ECO:0000256" key="5">
    <source>
        <dbReference type="PROSITE-ProRule" id="PRU01248"/>
    </source>
</evidence>
<evidence type="ECO:0000256" key="2">
    <source>
        <dbReference type="ARBA" id="ARBA00022908"/>
    </source>
</evidence>
<dbReference type="CDD" id="cd01189">
    <property type="entry name" value="INT_ICEBs1_C_like"/>
    <property type="match status" value="1"/>
</dbReference>
<dbReference type="PANTHER" id="PTHR30349:SF64">
    <property type="entry name" value="PROPHAGE INTEGRASE INTD-RELATED"/>
    <property type="match status" value="1"/>
</dbReference>
<dbReference type="InterPro" id="IPR022000">
    <property type="entry name" value="Min27-like_integrase_DNA_bind"/>
</dbReference>
<dbReference type="InterPro" id="IPR013762">
    <property type="entry name" value="Integrase-like_cat_sf"/>
</dbReference>
<dbReference type="InterPro" id="IPR044068">
    <property type="entry name" value="CB"/>
</dbReference>
<dbReference type="PROSITE" id="PS51900">
    <property type="entry name" value="CB"/>
    <property type="match status" value="1"/>
</dbReference>
<evidence type="ECO:0000259" key="6">
    <source>
        <dbReference type="PROSITE" id="PS51898"/>
    </source>
</evidence>
<evidence type="ECO:0000313" key="8">
    <source>
        <dbReference type="EMBL" id="SFN64205.1"/>
    </source>
</evidence>
<dbReference type="AlphaFoldDB" id="A0A1I5AP54"/>
<dbReference type="InterPro" id="IPR002104">
    <property type="entry name" value="Integrase_catalytic"/>
</dbReference>
<evidence type="ECO:0000313" key="9">
    <source>
        <dbReference type="Proteomes" id="UP000242222"/>
    </source>
</evidence>
<evidence type="ECO:0000256" key="1">
    <source>
        <dbReference type="ARBA" id="ARBA00008857"/>
    </source>
</evidence>
<dbReference type="PANTHER" id="PTHR30349">
    <property type="entry name" value="PHAGE INTEGRASE-RELATED"/>
    <property type="match status" value="1"/>
</dbReference>
<gene>
    <name evidence="8" type="ORF">SAMN05216516_112101</name>
</gene>
<dbReference type="EMBL" id="FOVC01000012">
    <property type="protein sequence ID" value="SFN64205.1"/>
    <property type="molecule type" value="Genomic_DNA"/>
</dbReference>
<evidence type="ECO:0000259" key="7">
    <source>
        <dbReference type="PROSITE" id="PS51900"/>
    </source>
</evidence>
<comment type="similarity">
    <text evidence="1">Belongs to the 'phage' integrase family.</text>
</comment>
<dbReference type="Pfam" id="PF00589">
    <property type="entry name" value="Phage_integrase"/>
    <property type="match status" value="1"/>
</dbReference>
<keyword evidence="4" id="KW-0233">DNA recombination</keyword>
<dbReference type="InterPro" id="IPR050090">
    <property type="entry name" value="Tyrosine_recombinase_XerCD"/>
</dbReference>
<dbReference type="Gene3D" id="1.10.150.130">
    <property type="match status" value="1"/>
</dbReference>
<keyword evidence="9" id="KW-1185">Reference proteome</keyword>
<dbReference type="RefSeq" id="WP_092879410.1">
    <property type="nucleotide sequence ID" value="NZ_FOVC01000012.1"/>
</dbReference>
<dbReference type="STRING" id="1367852.SAMN05216516_112101"/>
<protein>
    <submittedName>
        <fullName evidence="8">Integrase</fullName>
    </submittedName>
</protein>
<dbReference type="GO" id="GO:0015074">
    <property type="term" value="P:DNA integration"/>
    <property type="evidence" value="ECO:0007669"/>
    <property type="project" value="UniProtKB-KW"/>
</dbReference>
<dbReference type="GO" id="GO:0003677">
    <property type="term" value="F:DNA binding"/>
    <property type="evidence" value="ECO:0007669"/>
    <property type="project" value="UniProtKB-UniRule"/>
</dbReference>
<dbReference type="InterPro" id="IPR010998">
    <property type="entry name" value="Integrase_recombinase_N"/>
</dbReference>
<dbReference type="InterPro" id="IPR004107">
    <property type="entry name" value="Integrase_SAM-like_N"/>
</dbReference>
<sequence length="392" mass="45177">MGKEKQRSALPRGVTIRKHKNGDTLQLTFTYRGVLCREPLSGIEVNTRNIKFAERRLGEIQNHISIGDFCYLDYFPNSRKAAIFGHERKKKTVKDYLEEYLKICENRNLSPSTMDGYRKCLRALIDLHKIYVTDLKPAALKRWVASRKTKLKTIRNRLSFLRSAIDEAVTDGLIGDNPVAHISASRYFSVESANTDEYEVDPFTPDEIRTIYLNCQFMQWKTTFQFAFNTGVRPSELCALKWSDVDLQKRTAFVQNAVVEGVLKGTKTKSGTRKIELNEEAMQAIVEQKQFTLMKSEFVFEDPRTGEPWSGSDAIRQKAWRYIMKAAQIRYRNPYQTRHTFATMHISSGANLFWLCKQMGHKGPDMLFRNYGSYLADYDGHLSRPGIKTSGE</sequence>
<feature type="domain" description="Tyr recombinase" evidence="6">
    <location>
        <begin position="198"/>
        <end position="387"/>
    </location>
</feature>
<dbReference type="PROSITE" id="PS51898">
    <property type="entry name" value="TYR_RECOMBINASE"/>
    <property type="match status" value="1"/>
</dbReference>
<dbReference type="InterPro" id="IPR011010">
    <property type="entry name" value="DNA_brk_join_enz"/>
</dbReference>
<keyword evidence="2" id="KW-0229">DNA integration</keyword>
<name>A0A1I5AP54_9GAMM</name>
<keyword evidence="3 5" id="KW-0238">DNA-binding</keyword>
<organism evidence="8 9">
    <name type="scientific">Izhakiella capsodis</name>
    <dbReference type="NCBI Taxonomy" id="1367852"/>
    <lineage>
        <taxon>Bacteria</taxon>
        <taxon>Pseudomonadati</taxon>
        <taxon>Pseudomonadota</taxon>
        <taxon>Gammaproteobacteria</taxon>
        <taxon>Enterobacterales</taxon>
        <taxon>Erwiniaceae</taxon>
        <taxon>Izhakiella</taxon>
    </lineage>
</organism>
<feature type="domain" description="Core-binding (CB)" evidence="7">
    <location>
        <begin position="91"/>
        <end position="169"/>
    </location>
</feature>
<dbReference type="Gene3D" id="1.10.443.10">
    <property type="entry name" value="Intergrase catalytic core"/>
    <property type="match status" value="1"/>
</dbReference>
<accession>A0A1I5AP54</accession>
<dbReference type="Pfam" id="PF02899">
    <property type="entry name" value="Phage_int_SAM_1"/>
    <property type="match status" value="1"/>
</dbReference>
<proteinExistence type="inferred from homology"/>
<dbReference type="SUPFAM" id="SSF56349">
    <property type="entry name" value="DNA breaking-rejoining enzymes"/>
    <property type="match status" value="1"/>
</dbReference>
<dbReference type="OrthoDB" id="5391994at2"/>
<evidence type="ECO:0000256" key="3">
    <source>
        <dbReference type="ARBA" id="ARBA00023125"/>
    </source>
</evidence>
<dbReference type="GO" id="GO:0006310">
    <property type="term" value="P:DNA recombination"/>
    <property type="evidence" value="ECO:0007669"/>
    <property type="project" value="UniProtKB-KW"/>
</dbReference>